<feature type="region of interest" description="Disordered" evidence="1">
    <location>
        <begin position="440"/>
        <end position="483"/>
    </location>
</feature>
<comment type="caution">
    <text evidence="2">The sequence shown here is derived from an EMBL/GenBank/DDBJ whole genome shotgun (WGS) entry which is preliminary data.</text>
</comment>
<feature type="compositionally biased region" description="Polar residues" evidence="1">
    <location>
        <begin position="319"/>
        <end position="332"/>
    </location>
</feature>
<evidence type="ECO:0008006" key="4">
    <source>
        <dbReference type="Google" id="ProtNLM"/>
    </source>
</evidence>
<feature type="compositionally biased region" description="Low complexity" evidence="1">
    <location>
        <begin position="440"/>
        <end position="450"/>
    </location>
</feature>
<feature type="region of interest" description="Disordered" evidence="1">
    <location>
        <begin position="505"/>
        <end position="563"/>
    </location>
</feature>
<reference evidence="2" key="1">
    <citation type="journal article" date="2020" name="Microb. Genom.">
        <title>Genetic diversity of clinical and environmental Mucorales isolates obtained from an investigation of mucormycosis cases among solid organ transplant recipients.</title>
        <authorList>
            <person name="Nguyen M.H."/>
            <person name="Kaul D."/>
            <person name="Muto C."/>
            <person name="Cheng S.J."/>
            <person name="Richter R.A."/>
            <person name="Bruno V.M."/>
            <person name="Liu G."/>
            <person name="Beyhan S."/>
            <person name="Sundermann A.J."/>
            <person name="Mounaud S."/>
            <person name="Pasculle A.W."/>
            <person name="Nierman W.C."/>
            <person name="Driscoll E."/>
            <person name="Cumbie R."/>
            <person name="Clancy C.J."/>
            <person name="Dupont C.L."/>
        </authorList>
    </citation>
    <scope>NUCLEOTIDE SEQUENCE</scope>
    <source>
        <strain evidence="2">GL16</strain>
    </source>
</reference>
<name>A0A9P7C9K6_RHIOR</name>
<organism evidence="2 3">
    <name type="scientific">Rhizopus oryzae</name>
    <name type="common">Mucormycosis agent</name>
    <name type="synonym">Rhizopus arrhizus var. delemar</name>
    <dbReference type="NCBI Taxonomy" id="64495"/>
    <lineage>
        <taxon>Eukaryota</taxon>
        <taxon>Fungi</taxon>
        <taxon>Fungi incertae sedis</taxon>
        <taxon>Mucoromycota</taxon>
        <taxon>Mucoromycotina</taxon>
        <taxon>Mucoromycetes</taxon>
        <taxon>Mucorales</taxon>
        <taxon>Mucorineae</taxon>
        <taxon>Rhizopodaceae</taxon>
        <taxon>Rhizopus</taxon>
    </lineage>
</organism>
<evidence type="ECO:0000313" key="3">
    <source>
        <dbReference type="Proteomes" id="UP000717996"/>
    </source>
</evidence>
<feature type="compositionally biased region" description="Basic and acidic residues" evidence="1">
    <location>
        <begin position="591"/>
        <end position="601"/>
    </location>
</feature>
<feature type="compositionally biased region" description="Polar residues" evidence="1">
    <location>
        <begin position="471"/>
        <end position="483"/>
    </location>
</feature>
<feature type="compositionally biased region" description="Low complexity" evidence="1">
    <location>
        <begin position="505"/>
        <end position="537"/>
    </location>
</feature>
<dbReference type="GO" id="GO:0003713">
    <property type="term" value="F:transcription coactivator activity"/>
    <property type="evidence" value="ECO:0007669"/>
    <property type="project" value="TreeGrafter"/>
</dbReference>
<dbReference type="EMBL" id="JAANIT010001174">
    <property type="protein sequence ID" value="KAG1541784.1"/>
    <property type="molecule type" value="Genomic_DNA"/>
</dbReference>
<feature type="compositionally biased region" description="Low complexity" evidence="1">
    <location>
        <begin position="1"/>
        <end position="18"/>
    </location>
</feature>
<feature type="compositionally biased region" description="Pro residues" evidence="1">
    <location>
        <begin position="538"/>
        <end position="547"/>
    </location>
</feature>
<gene>
    <name evidence="2" type="ORF">G6F51_007682</name>
</gene>
<feature type="region of interest" description="Disordered" evidence="1">
    <location>
        <begin position="306"/>
        <end position="370"/>
    </location>
</feature>
<dbReference type="Pfam" id="PF05397">
    <property type="entry name" value="Med15_fungi"/>
    <property type="match status" value="1"/>
</dbReference>
<feature type="compositionally biased region" description="Polar residues" evidence="1">
    <location>
        <begin position="344"/>
        <end position="357"/>
    </location>
</feature>
<protein>
    <recommendedName>
        <fullName evidence="4">Mediator complex subunit 15 KIX domain-containing protein</fullName>
    </recommendedName>
</protein>
<feature type="region of interest" description="Disordered" evidence="1">
    <location>
        <begin position="1"/>
        <end position="32"/>
    </location>
</feature>
<dbReference type="PANTHER" id="PTHR46007">
    <property type="entry name" value="MEDIATOR OF RNA POLYMERASE II TRANSCRIPTION SUBUNIT 12"/>
    <property type="match status" value="1"/>
</dbReference>
<feature type="region of interest" description="Disordered" evidence="1">
    <location>
        <begin position="591"/>
        <end position="616"/>
    </location>
</feature>
<dbReference type="AlphaFoldDB" id="A0A9P7C9K6"/>
<dbReference type="InterPro" id="IPR008626">
    <property type="entry name" value="Mediator_Med15_fun"/>
</dbReference>
<dbReference type="Proteomes" id="UP000717996">
    <property type="component" value="Unassembled WGS sequence"/>
</dbReference>
<evidence type="ECO:0000313" key="2">
    <source>
        <dbReference type="EMBL" id="KAG1541784.1"/>
    </source>
</evidence>
<dbReference type="GO" id="GO:0016592">
    <property type="term" value="C:mediator complex"/>
    <property type="evidence" value="ECO:0007669"/>
    <property type="project" value="InterPro"/>
</dbReference>
<sequence length="668" mass="74392">MKSQQQQSQTTQMNQQQQVASNTMQPTQMNATQAVHPSLQQRTQAAEYVRQMDESVRNSRVRNNPIEGISEQEKAAIRDSVALIKPMYDKIDSLLPVFFALTSNVEATKRLMLMKYMFEDQLNALQQNKYVISLDHLTKLREQFSGYFSWVRNAVGAHSQQQTQAQQQQQQLQQQQVQQQVQPPQVQPQQVQSPQVQPQQVQQAQPLQQTNSVAAPQPLDPQQQIQQQQIQQLQQPAQGEFNQQQQQQIPLTQQYADATKLAQAQAMAQAQAYAAQQLQQRAQNPSATSTPNMGAIGQIGIKRGSIDLKLPPNKKQKAAGSTPQQTTIDLTQTPPPPQHAEPASTETMANSNTSIANANPGGMTASQRQTQSQMIYQAAISSGIPPQIVKLLPPRALQCSWLLQQAAQNRINVTPQQQQQIRNMLNERVEAAKQQLARQAMEAQQQQQSQAPPPVSTATMVTPSPPMVKAQTKTPDAVLQQQPPVVKAEPDYKNNESLQQAAQMMHLLQQQQQQQQQRQQPRQPTVAAPQPSPVVQRPQPPQPPPAQILPLKTTVPSPKPTPGAALKLAVQSLDSKTSKLIDIQKEVERLFSRPDQPKTMKNEACLQPEGPLNTTIGKVDEKDVQEKKVPTEEEVLNSWYEVGLETGVPEIYEIMPGFSFDDSPIVST</sequence>
<feature type="region of interest" description="Disordered" evidence="1">
    <location>
        <begin position="185"/>
        <end position="209"/>
    </location>
</feature>
<proteinExistence type="predicted"/>
<dbReference type="PANTHER" id="PTHR46007:SF8">
    <property type="entry name" value="C2H2-TYPE DOMAIN-CONTAINING PROTEIN"/>
    <property type="match status" value="1"/>
</dbReference>
<evidence type="ECO:0000256" key="1">
    <source>
        <dbReference type="SAM" id="MobiDB-lite"/>
    </source>
</evidence>
<feature type="compositionally biased region" description="Polar residues" evidence="1">
    <location>
        <begin position="19"/>
        <end position="32"/>
    </location>
</feature>
<dbReference type="GO" id="GO:0045944">
    <property type="term" value="P:positive regulation of transcription by RNA polymerase II"/>
    <property type="evidence" value="ECO:0007669"/>
    <property type="project" value="TreeGrafter"/>
</dbReference>
<accession>A0A9P7C9K6</accession>
<dbReference type="InterPro" id="IPR051647">
    <property type="entry name" value="Mediator_comp_sub12"/>
</dbReference>